<dbReference type="Proteomes" id="UP000005237">
    <property type="component" value="Unassembled WGS sequence"/>
</dbReference>
<reference evidence="3" key="1">
    <citation type="submission" date="2010-08" db="EMBL/GenBank/DDBJ databases">
        <authorList>
            <consortium name="Caenorhabditis japonica Sequencing Consortium"/>
            <person name="Wilson R.K."/>
        </authorList>
    </citation>
    <scope>NUCLEOTIDE SEQUENCE [LARGE SCALE GENOMIC DNA]</scope>
    <source>
        <strain evidence="3">DF5081</strain>
    </source>
</reference>
<evidence type="ECO:0000313" key="2">
    <source>
        <dbReference type="EnsemblMetazoa" id="CJA21042.1"/>
    </source>
</evidence>
<accession>A0A8R1ICE1</accession>
<protein>
    <submittedName>
        <fullName evidence="2">Uncharacterized protein</fullName>
    </submittedName>
</protein>
<evidence type="ECO:0000256" key="1">
    <source>
        <dbReference type="SAM" id="MobiDB-lite"/>
    </source>
</evidence>
<name>A0A8R1ICE1_CAEJA</name>
<dbReference type="EnsemblMetazoa" id="CJA21042.1">
    <property type="protein sequence ID" value="CJA21042.1"/>
    <property type="gene ID" value="WBGene00176614"/>
</dbReference>
<feature type="region of interest" description="Disordered" evidence="1">
    <location>
        <begin position="1"/>
        <end position="26"/>
    </location>
</feature>
<sequence>MSYQLLAEKQRPMQNGSPEVNEFDERHRQQGIDAARALANQYRSRITESKDFNQRQAARELSRSIGAFSDFS</sequence>
<keyword evidence="3" id="KW-1185">Reference proteome</keyword>
<reference evidence="2" key="2">
    <citation type="submission" date="2022-06" db="UniProtKB">
        <authorList>
            <consortium name="EnsemblMetazoa"/>
        </authorList>
    </citation>
    <scope>IDENTIFICATION</scope>
    <source>
        <strain evidence="2">DF5081</strain>
    </source>
</reference>
<proteinExistence type="predicted"/>
<dbReference type="AlphaFoldDB" id="A0A8R1ICE1"/>
<organism evidence="2 3">
    <name type="scientific">Caenorhabditis japonica</name>
    <dbReference type="NCBI Taxonomy" id="281687"/>
    <lineage>
        <taxon>Eukaryota</taxon>
        <taxon>Metazoa</taxon>
        <taxon>Ecdysozoa</taxon>
        <taxon>Nematoda</taxon>
        <taxon>Chromadorea</taxon>
        <taxon>Rhabditida</taxon>
        <taxon>Rhabditina</taxon>
        <taxon>Rhabditomorpha</taxon>
        <taxon>Rhabditoidea</taxon>
        <taxon>Rhabditidae</taxon>
        <taxon>Peloderinae</taxon>
        <taxon>Caenorhabditis</taxon>
    </lineage>
</organism>
<evidence type="ECO:0000313" key="3">
    <source>
        <dbReference type="Proteomes" id="UP000005237"/>
    </source>
</evidence>